<comment type="activity regulation">
    <text evidence="9">Activated by a monovalent cation that binds near, but not in, the active site. The most likely occupant of the site in vivo is potassium. Ion binding induces a conformational change that may alter substrate affinity.</text>
</comment>
<reference evidence="11 12" key="1">
    <citation type="submission" date="2019-03" db="EMBL/GenBank/DDBJ databases">
        <title>Genomic Encyclopedia of Archaeal and Bacterial Type Strains, Phase II (KMG-II): from individual species to whole genera.</title>
        <authorList>
            <person name="Goeker M."/>
        </authorList>
    </citation>
    <scope>NUCLEOTIDE SEQUENCE [LARGE SCALE GENOMIC DNA]</scope>
    <source>
        <strain evidence="11 12">DSM 24323</strain>
    </source>
</reference>
<dbReference type="GO" id="GO:0046872">
    <property type="term" value="F:metal ion binding"/>
    <property type="evidence" value="ECO:0007669"/>
    <property type="project" value="UniProtKB-KW"/>
</dbReference>
<sequence>MPDRSVPVAVVGTLNLDLVVTVDRRPQVGETVMGRGLTERPGGKGANQARATGAGGAMVGVVGDDDAGRLMTRALAEAGVDVTHVTTSPTVSGRAIVEVDAAGDNRIVVIAGANHDLSADQVVAALDALDPQVVLTQLESPLEVTEAVAGWSRGHGRRFILNPSPAVELDPQLLASADPLVVNAGEARFYAGAGSEDPVVLVNRLLERATSVVMTLGGDGTVVAADGRIERIETQKVDVVDTTGAGDHFVGVLATLLAEGQGLVQAATAATRAATELVATPLSARF</sequence>
<keyword evidence="8 9" id="KW-0119">Carbohydrate metabolism</keyword>
<comment type="cofactor">
    <cofactor evidence="9">
        <name>Mg(2+)</name>
        <dbReference type="ChEBI" id="CHEBI:18420"/>
    </cofactor>
    <text evidence="9">Requires a divalent cation, most likely magnesium in vivo, as an electrophilic catalyst to aid phosphoryl group transfer. It is the chelate of the metal and the nucleotide that is the actual substrate.</text>
</comment>
<dbReference type="Proteomes" id="UP000295371">
    <property type="component" value="Unassembled WGS sequence"/>
</dbReference>
<dbReference type="InterPro" id="IPR011877">
    <property type="entry name" value="Ribokinase"/>
</dbReference>
<dbReference type="AlphaFoldDB" id="A0A4R7J830"/>
<organism evidence="11 12">
    <name type="scientific">Naumannella halotolerans</name>
    <dbReference type="NCBI Taxonomy" id="993414"/>
    <lineage>
        <taxon>Bacteria</taxon>
        <taxon>Bacillati</taxon>
        <taxon>Actinomycetota</taxon>
        <taxon>Actinomycetes</taxon>
        <taxon>Propionibacteriales</taxon>
        <taxon>Propionibacteriaceae</taxon>
        <taxon>Naumannella</taxon>
    </lineage>
</organism>
<evidence type="ECO:0000313" key="12">
    <source>
        <dbReference type="Proteomes" id="UP000295371"/>
    </source>
</evidence>
<keyword evidence="12" id="KW-1185">Reference proteome</keyword>
<feature type="domain" description="Carbohydrate kinase PfkB" evidence="10">
    <location>
        <begin position="8"/>
        <end position="279"/>
    </location>
</feature>
<feature type="binding site" evidence="9">
    <location>
        <begin position="215"/>
        <end position="220"/>
    </location>
    <ligand>
        <name>ATP</name>
        <dbReference type="ChEBI" id="CHEBI:30616"/>
    </ligand>
</feature>
<keyword evidence="7 9" id="KW-0630">Potassium</keyword>
<dbReference type="GO" id="GO:0005524">
    <property type="term" value="F:ATP binding"/>
    <property type="evidence" value="ECO:0007669"/>
    <property type="project" value="UniProtKB-UniRule"/>
</dbReference>
<comment type="subunit">
    <text evidence="9">Homodimer.</text>
</comment>
<dbReference type="GO" id="GO:0004747">
    <property type="term" value="F:ribokinase activity"/>
    <property type="evidence" value="ECO:0007669"/>
    <property type="project" value="UniProtKB-UniRule"/>
</dbReference>
<evidence type="ECO:0000259" key="10">
    <source>
        <dbReference type="Pfam" id="PF00294"/>
    </source>
</evidence>
<evidence type="ECO:0000256" key="9">
    <source>
        <dbReference type="HAMAP-Rule" id="MF_01987"/>
    </source>
</evidence>
<dbReference type="Pfam" id="PF00294">
    <property type="entry name" value="PfkB"/>
    <property type="match status" value="1"/>
</dbReference>
<proteinExistence type="inferred from homology"/>
<evidence type="ECO:0000313" key="11">
    <source>
        <dbReference type="EMBL" id="TDT32519.1"/>
    </source>
</evidence>
<feature type="binding site" evidence="9">
    <location>
        <begin position="246"/>
        <end position="247"/>
    </location>
    <ligand>
        <name>ATP</name>
        <dbReference type="ChEBI" id="CHEBI:30616"/>
    </ligand>
</feature>
<comment type="catalytic activity">
    <reaction evidence="9">
        <text>D-ribose + ATP = D-ribose 5-phosphate + ADP + H(+)</text>
        <dbReference type="Rhea" id="RHEA:13697"/>
        <dbReference type="ChEBI" id="CHEBI:15378"/>
        <dbReference type="ChEBI" id="CHEBI:30616"/>
        <dbReference type="ChEBI" id="CHEBI:47013"/>
        <dbReference type="ChEBI" id="CHEBI:78346"/>
        <dbReference type="ChEBI" id="CHEBI:456216"/>
        <dbReference type="EC" id="2.7.1.15"/>
    </reaction>
</comment>
<feature type="binding site" evidence="9">
    <location>
        <position position="243"/>
    </location>
    <ligand>
        <name>K(+)</name>
        <dbReference type="ChEBI" id="CHEBI:29103"/>
    </ligand>
</feature>
<feature type="binding site" evidence="9">
    <location>
        <position position="268"/>
    </location>
    <ligand>
        <name>K(+)</name>
        <dbReference type="ChEBI" id="CHEBI:29103"/>
    </ligand>
</feature>
<feature type="active site" description="Proton acceptor" evidence="9">
    <location>
        <position position="247"/>
    </location>
</feature>
<name>A0A4R7J830_9ACTN</name>
<gene>
    <name evidence="9" type="primary">rbsK</name>
    <name evidence="11" type="ORF">CLV29_0098</name>
</gene>
<dbReference type="UniPathway" id="UPA00916">
    <property type="reaction ID" value="UER00889"/>
</dbReference>
<dbReference type="CDD" id="cd01174">
    <property type="entry name" value="ribokinase"/>
    <property type="match status" value="1"/>
</dbReference>
<keyword evidence="1 9" id="KW-0808">Transferase</keyword>
<dbReference type="InterPro" id="IPR029056">
    <property type="entry name" value="Ribokinase-like"/>
</dbReference>
<dbReference type="RefSeq" id="WP_133753147.1">
    <property type="nucleotide sequence ID" value="NZ_SOAW01000001.1"/>
</dbReference>
<dbReference type="EC" id="2.7.1.15" evidence="9"/>
<keyword evidence="6 9" id="KW-0460">Magnesium</keyword>
<dbReference type="PRINTS" id="PR00990">
    <property type="entry name" value="RIBOKINASE"/>
</dbReference>
<comment type="similarity">
    <text evidence="9">Belongs to the carbohydrate kinase PfkB family. Ribokinase subfamily.</text>
</comment>
<dbReference type="InterPro" id="IPR002139">
    <property type="entry name" value="Ribo/fructo_kinase"/>
</dbReference>
<feature type="binding site" evidence="9">
    <location>
        <position position="271"/>
    </location>
    <ligand>
        <name>K(+)</name>
        <dbReference type="ChEBI" id="CHEBI:29103"/>
    </ligand>
</feature>
<dbReference type="PANTHER" id="PTHR10584">
    <property type="entry name" value="SUGAR KINASE"/>
    <property type="match status" value="1"/>
</dbReference>
<accession>A0A4R7J830</accession>
<dbReference type="InterPro" id="IPR011611">
    <property type="entry name" value="PfkB_dom"/>
</dbReference>
<dbReference type="Gene3D" id="3.40.1190.20">
    <property type="match status" value="1"/>
</dbReference>
<comment type="caution">
    <text evidence="9">Lacks conserved residue(s) required for the propagation of feature annotation.</text>
</comment>
<keyword evidence="5 9" id="KW-0067">ATP-binding</keyword>
<evidence type="ECO:0000256" key="5">
    <source>
        <dbReference type="ARBA" id="ARBA00022840"/>
    </source>
</evidence>
<keyword evidence="2 9" id="KW-0479">Metal-binding</keyword>
<protein>
    <recommendedName>
        <fullName evidence="9">Ribokinase</fullName>
        <shortName evidence="9">RK</shortName>
        <ecNumber evidence="9">2.7.1.15</ecNumber>
    </recommendedName>
</protein>
<evidence type="ECO:0000256" key="6">
    <source>
        <dbReference type="ARBA" id="ARBA00022842"/>
    </source>
</evidence>
<comment type="function">
    <text evidence="9">Catalyzes the phosphorylation of ribose at O-5 in a reaction requiring ATP and magnesium. The resulting D-ribose-5-phosphate can then be used either for sythesis of nucleotides, histidine, and tryptophan, or as a component of the pentose phosphate pathway.</text>
</comment>
<feature type="binding site" evidence="9">
    <location>
        <position position="241"/>
    </location>
    <ligand>
        <name>K(+)</name>
        <dbReference type="ChEBI" id="CHEBI:29103"/>
    </ligand>
</feature>
<keyword evidence="9" id="KW-0963">Cytoplasm</keyword>
<dbReference type="EMBL" id="SOAW01000001">
    <property type="protein sequence ID" value="TDT32519.1"/>
    <property type="molecule type" value="Genomic_DNA"/>
</dbReference>
<dbReference type="PANTHER" id="PTHR10584:SF166">
    <property type="entry name" value="RIBOKINASE"/>
    <property type="match status" value="1"/>
</dbReference>
<keyword evidence="4 9" id="KW-0418">Kinase</keyword>
<evidence type="ECO:0000256" key="2">
    <source>
        <dbReference type="ARBA" id="ARBA00022723"/>
    </source>
</evidence>
<feature type="binding site" evidence="9">
    <location>
        <begin position="43"/>
        <end position="47"/>
    </location>
    <ligand>
        <name>substrate</name>
    </ligand>
</feature>
<evidence type="ECO:0000256" key="4">
    <source>
        <dbReference type="ARBA" id="ARBA00022777"/>
    </source>
</evidence>
<feature type="binding site" evidence="9">
    <location>
        <position position="183"/>
    </location>
    <ligand>
        <name>ATP</name>
        <dbReference type="ChEBI" id="CHEBI:30616"/>
    </ligand>
</feature>
<evidence type="ECO:0000256" key="3">
    <source>
        <dbReference type="ARBA" id="ARBA00022741"/>
    </source>
</evidence>
<dbReference type="OrthoDB" id="9775849at2"/>
<feature type="binding site" evidence="9">
    <location>
        <position position="247"/>
    </location>
    <ligand>
        <name>substrate</name>
    </ligand>
</feature>
<comment type="subcellular location">
    <subcellularLocation>
        <location evidence="9">Cytoplasm</location>
    </subcellularLocation>
</comment>
<dbReference type="GO" id="GO:0005829">
    <property type="term" value="C:cytosol"/>
    <property type="evidence" value="ECO:0007669"/>
    <property type="project" value="TreeGrafter"/>
</dbReference>
<feature type="binding site" evidence="9">
    <location>
        <begin position="15"/>
        <end position="17"/>
    </location>
    <ligand>
        <name>substrate</name>
    </ligand>
</feature>
<evidence type="ECO:0000256" key="7">
    <source>
        <dbReference type="ARBA" id="ARBA00022958"/>
    </source>
</evidence>
<evidence type="ECO:0000256" key="8">
    <source>
        <dbReference type="ARBA" id="ARBA00023277"/>
    </source>
</evidence>
<dbReference type="HAMAP" id="MF_01987">
    <property type="entry name" value="Ribokinase"/>
    <property type="match status" value="1"/>
</dbReference>
<dbReference type="GO" id="GO:0019303">
    <property type="term" value="P:D-ribose catabolic process"/>
    <property type="evidence" value="ECO:0007669"/>
    <property type="project" value="UniProtKB-UniRule"/>
</dbReference>
<feature type="binding site" evidence="9">
    <location>
        <position position="139"/>
    </location>
    <ligand>
        <name>substrate</name>
    </ligand>
</feature>
<keyword evidence="3 9" id="KW-0547">Nucleotide-binding</keyword>
<comment type="caution">
    <text evidence="11">The sequence shown here is derived from an EMBL/GenBank/DDBJ whole genome shotgun (WGS) entry which is preliminary data.</text>
</comment>
<comment type="pathway">
    <text evidence="9">Carbohydrate metabolism; D-ribose degradation; D-ribose 5-phosphate from beta-D-ribopyranose: step 2/2.</text>
</comment>
<evidence type="ECO:0000256" key="1">
    <source>
        <dbReference type="ARBA" id="ARBA00022679"/>
    </source>
</evidence>
<dbReference type="SUPFAM" id="SSF53613">
    <property type="entry name" value="Ribokinase-like"/>
    <property type="match status" value="1"/>
</dbReference>